<evidence type="ECO:0000313" key="14">
    <source>
        <dbReference type="Proteomes" id="UP000824890"/>
    </source>
</evidence>
<comment type="catalytic activity">
    <reaction evidence="9">
        <text>L-seryl-[protein] + ATP = O-phospho-L-seryl-[protein] + ADP + H(+)</text>
        <dbReference type="Rhea" id="RHEA:17989"/>
        <dbReference type="Rhea" id="RHEA-COMP:9863"/>
        <dbReference type="Rhea" id="RHEA-COMP:11604"/>
        <dbReference type="ChEBI" id="CHEBI:15378"/>
        <dbReference type="ChEBI" id="CHEBI:29999"/>
        <dbReference type="ChEBI" id="CHEBI:30616"/>
        <dbReference type="ChEBI" id="CHEBI:83421"/>
        <dbReference type="ChEBI" id="CHEBI:456216"/>
        <dbReference type="EC" id="2.7.11.1"/>
    </reaction>
</comment>
<evidence type="ECO:0000256" key="2">
    <source>
        <dbReference type="ARBA" id="ARBA00012513"/>
    </source>
</evidence>
<evidence type="ECO:0000256" key="9">
    <source>
        <dbReference type="ARBA" id="ARBA00048679"/>
    </source>
</evidence>
<comment type="subcellular location">
    <subcellularLocation>
        <location evidence="1">Membrane</location>
        <topology evidence="1">Single-pass type I membrane protein</topology>
    </subcellularLocation>
</comment>
<keyword evidence="5 10" id="KW-1133">Transmembrane helix</keyword>
<evidence type="ECO:0000256" key="5">
    <source>
        <dbReference type="ARBA" id="ARBA00022989"/>
    </source>
</evidence>
<evidence type="ECO:0000256" key="7">
    <source>
        <dbReference type="ARBA" id="ARBA00023180"/>
    </source>
</evidence>
<feature type="domain" description="Wall-associated receptor kinase C-terminal" evidence="12">
    <location>
        <begin position="153"/>
        <end position="250"/>
    </location>
</feature>
<keyword evidence="7" id="KW-0325">Glycoprotein</keyword>
<evidence type="ECO:0000256" key="6">
    <source>
        <dbReference type="ARBA" id="ARBA00023136"/>
    </source>
</evidence>
<keyword evidence="3 10" id="KW-0812">Transmembrane</keyword>
<feature type="transmembrane region" description="Helical" evidence="10">
    <location>
        <begin position="12"/>
        <end position="30"/>
    </location>
</feature>
<evidence type="ECO:0000313" key="13">
    <source>
        <dbReference type="EMBL" id="KAH0885676.1"/>
    </source>
</evidence>
<evidence type="ECO:0000256" key="4">
    <source>
        <dbReference type="ARBA" id="ARBA00022729"/>
    </source>
</evidence>
<organism evidence="13 14">
    <name type="scientific">Brassica napus</name>
    <name type="common">Rape</name>
    <dbReference type="NCBI Taxonomy" id="3708"/>
    <lineage>
        <taxon>Eukaryota</taxon>
        <taxon>Viridiplantae</taxon>
        <taxon>Streptophyta</taxon>
        <taxon>Embryophyta</taxon>
        <taxon>Tracheophyta</taxon>
        <taxon>Spermatophyta</taxon>
        <taxon>Magnoliopsida</taxon>
        <taxon>eudicotyledons</taxon>
        <taxon>Gunneridae</taxon>
        <taxon>Pentapetalae</taxon>
        <taxon>rosids</taxon>
        <taxon>malvids</taxon>
        <taxon>Brassicales</taxon>
        <taxon>Brassicaceae</taxon>
        <taxon>Brassiceae</taxon>
        <taxon>Brassica</taxon>
    </lineage>
</organism>
<reference evidence="13 14" key="1">
    <citation type="submission" date="2021-05" db="EMBL/GenBank/DDBJ databases">
        <title>Genome Assembly of Synthetic Allotetraploid Brassica napus Reveals Homoeologous Exchanges between Subgenomes.</title>
        <authorList>
            <person name="Davis J.T."/>
        </authorList>
    </citation>
    <scope>NUCLEOTIDE SEQUENCE [LARGE SCALE GENOMIC DNA]</scope>
    <source>
        <strain evidence="14">cv. Da-Ae</strain>
        <tissue evidence="13">Seedling</tissue>
    </source>
</reference>
<proteinExistence type="predicted"/>
<keyword evidence="6 10" id="KW-0472">Membrane</keyword>
<sequence length="341" mass="38439">MINLYQSLTKSWSYATIWMLFVIPSFVLSVDEHYKKCFPRFGCANQRGLSYPFWIPGRKECGHPDFKVNCSGDVAEFSISSVKFQILENKGYSIILAIKDYQSNLCPRHPENVEINQDVLPFSQDPMLSIFYYNCSAPRVDVPHGFHITKLDCGNDNGRRSYFVSSALHSWDRAILENSSASCERNVSIPVSRYALSIEDGSPTLEAIEKVLKDGFEVMFTIECWECKQSQGSCGYNYSSRAFVCYCVDGPHKRTCPYRPTKSVLTTQNKPALTTQNKLGIAGGFLGAALLAIAVLCFIWRRKRLAAQNISKGLSTSSIYPTMEMGRGNWSRLWIPGLSEE</sequence>
<evidence type="ECO:0000256" key="10">
    <source>
        <dbReference type="SAM" id="Phobius"/>
    </source>
</evidence>
<protein>
    <recommendedName>
        <fullName evidence="2">non-specific serine/threonine protein kinase</fullName>
        <ecNumber evidence="2">2.7.11.1</ecNumber>
    </recommendedName>
</protein>
<evidence type="ECO:0000259" key="11">
    <source>
        <dbReference type="Pfam" id="PF13947"/>
    </source>
</evidence>
<feature type="transmembrane region" description="Helical" evidence="10">
    <location>
        <begin position="279"/>
        <end position="300"/>
    </location>
</feature>
<dbReference type="Pfam" id="PF13947">
    <property type="entry name" value="GUB_WAK_bind"/>
    <property type="match status" value="1"/>
</dbReference>
<evidence type="ECO:0000256" key="8">
    <source>
        <dbReference type="ARBA" id="ARBA00047899"/>
    </source>
</evidence>
<keyword evidence="4" id="KW-0732">Signal</keyword>
<dbReference type="PANTHER" id="PTHR33138">
    <property type="entry name" value="OS01G0690200 PROTEIN"/>
    <property type="match status" value="1"/>
</dbReference>
<dbReference type="InterPro" id="IPR025287">
    <property type="entry name" value="WAK_GUB"/>
</dbReference>
<evidence type="ECO:0000259" key="12">
    <source>
        <dbReference type="Pfam" id="PF14380"/>
    </source>
</evidence>
<dbReference type="EMBL" id="JAGKQM010000014">
    <property type="protein sequence ID" value="KAH0885676.1"/>
    <property type="molecule type" value="Genomic_DNA"/>
</dbReference>
<keyword evidence="14" id="KW-1185">Reference proteome</keyword>
<accession>A0ABQ7ZZI6</accession>
<comment type="catalytic activity">
    <reaction evidence="8">
        <text>L-threonyl-[protein] + ATP = O-phospho-L-threonyl-[protein] + ADP + H(+)</text>
        <dbReference type="Rhea" id="RHEA:46608"/>
        <dbReference type="Rhea" id="RHEA-COMP:11060"/>
        <dbReference type="Rhea" id="RHEA-COMP:11605"/>
        <dbReference type="ChEBI" id="CHEBI:15378"/>
        <dbReference type="ChEBI" id="CHEBI:30013"/>
        <dbReference type="ChEBI" id="CHEBI:30616"/>
        <dbReference type="ChEBI" id="CHEBI:61977"/>
        <dbReference type="ChEBI" id="CHEBI:456216"/>
        <dbReference type="EC" id="2.7.11.1"/>
    </reaction>
</comment>
<evidence type="ECO:0000256" key="1">
    <source>
        <dbReference type="ARBA" id="ARBA00004479"/>
    </source>
</evidence>
<dbReference type="InterPro" id="IPR032872">
    <property type="entry name" value="WAK_assoc_C"/>
</dbReference>
<evidence type="ECO:0000256" key="3">
    <source>
        <dbReference type="ARBA" id="ARBA00022692"/>
    </source>
</evidence>
<dbReference type="PANTHER" id="PTHR33138:SF54">
    <property type="entry name" value="OS01G0690900 PROTEIN"/>
    <property type="match status" value="1"/>
</dbReference>
<name>A0ABQ7ZZI6_BRANA</name>
<comment type="caution">
    <text evidence="13">The sequence shown here is derived from an EMBL/GenBank/DDBJ whole genome shotgun (WGS) entry which is preliminary data.</text>
</comment>
<feature type="domain" description="Wall-associated receptor kinase galacturonan-binding" evidence="11">
    <location>
        <begin position="43"/>
        <end position="88"/>
    </location>
</feature>
<dbReference type="Pfam" id="PF14380">
    <property type="entry name" value="WAK_assoc"/>
    <property type="match status" value="1"/>
</dbReference>
<dbReference type="EC" id="2.7.11.1" evidence="2"/>
<dbReference type="Proteomes" id="UP000824890">
    <property type="component" value="Unassembled WGS sequence"/>
</dbReference>
<gene>
    <name evidence="13" type="ORF">HID58_061772</name>
</gene>